<protein>
    <submittedName>
        <fullName evidence="1">6-phosphogluconolactonase</fullName>
    </submittedName>
</protein>
<name>A0ABP0J1A2_9DINO</name>
<keyword evidence="2" id="KW-1185">Reference proteome</keyword>
<comment type="caution">
    <text evidence="1">The sequence shown here is derived from an EMBL/GenBank/DDBJ whole genome shotgun (WGS) entry which is preliminary data.</text>
</comment>
<dbReference type="EMBL" id="CAXAMM010005665">
    <property type="protein sequence ID" value="CAK9008133.1"/>
    <property type="molecule type" value="Genomic_DNA"/>
</dbReference>
<dbReference type="Proteomes" id="UP001642464">
    <property type="component" value="Unassembled WGS sequence"/>
</dbReference>
<gene>
    <name evidence="1" type="ORF">SCF082_LOCUS9732</name>
</gene>
<evidence type="ECO:0000313" key="2">
    <source>
        <dbReference type="Proteomes" id="UP001642464"/>
    </source>
</evidence>
<evidence type="ECO:0000313" key="1">
    <source>
        <dbReference type="EMBL" id="CAK9008133.1"/>
    </source>
</evidence>
<reference evidence="1 2" key="1">
    <citation type="submission" date="2024-02" db="EMBL/GenBank/DDBJ databases">
        <authorList>
            <person name="Chen Y."/>
            <person name="Shah S."/>
            <person name="Dougan E. K."/>
            <person name="Thang M."/>
            <person name="Chan C."/>
        </authorList>
    </citation>
    <scope>NUCLEOTIDE SEQUENCE [LARGE SCALE GENOMIC DNA]</scope>
</reference>
<organism evidence="1 2">
    <name type="scientific">Durusdinium trenchii</name>
    <dbReference type="NCBI Taxonomy" id="1381693"/>
    <lineage>
        <taxon>Eukaryota</taxon>
        <taxon>Sar</taxon>
        <taxon>Alveolata</taxon>
        <taxon>Dinophyceae</taxon>
        <taxon>Suessiales</taxon>
        <taxon>Symbiodiniaceae</taxon>
        <taxon>Durusdinium</taxon>
    </lineage>
</organism>
<sequence length="158" mass="16621">MRDADMLGKDSITALNLQRLKSLGWARLSLEMWGAVIRLPVNYALKRISGLSEAGAAAKEALGVATSLCQINIDNFISRSRKIPSIIIDEANLALPGMNAGDGSVVARSALQALTKWTKETSQASVILSPQSLGIPSACKLRGYTSGTSATSLSSAKC</sequence>
<accession>A0ABP0J1A2</accession>
<proteinExistence type="predicted"/>